<dbReference type="PROSITE" id="PS00498">
    <property type="entry name" value="TYROSINASE_2"/>
    <property type="match status" value="1"/>
</dbReference>
<dbReference type="PANTHER" id="PTHR11474:SF76">
    <property type="entry name" value="SHKT DOMAIN-CONTAINING PROTEIN"/>
    <property type="match status" value="1"/>
</dbReference>
<dbReference type="AlphaFoldDB" id="A0A7U4PCG9"/>
<sequence>MLHANKKGEISMTYLRQNVWDLGADWAEPILWYARGVKAMQSRALDDRNSWRFYAAIHGFQQDLWRRVGYLNAHDKMPSTADIQAYWKQCQHGSWYFLPWHRGYLLALEAVVRDEVLKLRGPKNWALPYWNYFKPGQDLLPKAFASPDWPDGKGDNPLYVKQRYGPYNNGEVYVPTKWINMNALGDPDFEGVASGGSTGFGGVDTGFSHSGRVHGGIETQPHDAVHGIVGGRNRATGLPGLMSHPDIAGLDPIFWLHHANIDRLWEVWRRNPPTHVDPTAVNWLKGPAAIGERPFRMPMPHGENRTYTPGEMSDLSKLGYAYDDVSAPTKTPPTAARLTRLRARATAETPKEDFAVTDPRTVELFGASDQNLPVRGLEARSSVKLDADVHRKLTANLKATAAATSSTPDRVFLNLENVRGLDDATVLNVYVNVPEGEDPAKYPDHLAGCIALFGVSKATVAEDGHAGDGVTFVLEISHVIDALHLAGALPQSQLDVRLIAVTPVAEESKVSIGRISVYRQSA</sequence>
<proteinExistence type="predicted"/>
<evidence type="ECO:0000313" key="4">
    <source>
        <dbReference type="Proteomes" id="UP000594943"/>
    </source>
</evidence>
<dbReference type="GO" id="GO:0016491">
    <property type="term" value="F:oxidoreductase activity"/>
    <property type="evidence" value="ECO:0007669"/>
    <property type="project" value="InterPro"/>
</dbReference>
<dbReference type="InterPro" id="IPR050316">
    <property type="entry name" value="Tyrosinase/Hemocyanin"/>
</dbReference>
<dbReference type="PROSITE" id="PS00497">
    <property type="entry name" value="TYROSINASE_1"/>
    <property type="match status" value="1"/>
</dbReference>
<dbReference type="Gene3D" id="1.10.1280.10">
    <property type="entry name" value="Di-copper center containing domain from catechol oxidase"/>
    <property type="match status" value="1"/>
</dbReference>
<dbReference type="Pfam" id="PF00264">
    <property type="entry name" value="Tyrosinase"/>
    <property type="match status" value="1"/>
</dbReference>
<dbReference type="InterPro" id="IPR057190">
    <property type="entry name" value="DUF7868"/>
</dbReference>
<protein>
    <submittedName>
        <fullName evidence="3">Tyrosinase family protein</fullName>
    </submittedName>
</protein>
<evidence type="ECO:0000313" key="3">
    <source>
        <dbReference type="EMBL" id="QPS47010.1"/>
    </source>
</evidence>
<dbReference type="RefSeq" id="WP_006027011.1">
    <property type="nucleotide sequence ID" value="NZ_CM003627.1"/>
</dbReference>
<gene>
    <name evidence="3" type="ORF">I6G56_21275</name>
</gene>
<dbReference type="PRINTS" id="PR00092">
    <property type="entry name" value="TYROSINASE"/>
</dbReference>
<accession>A0A7U4PCG9</accession>
<dbReference type="Proteomes" id="UP000594943">
    <property type="component" value="Chromosome 2"/>
</dbReference>
<dbReference type="KEGG" id="bhg:I6G56_21275"/>
<name>A0A7U4PCG9_9BURK</name>
<reference evidence="3 4" key="1">
    <citation type="submission" date="2020-12" db="EMBL/GenBank/DDBJ databases">
        <title>FDA dAtabase for Regulatory Grade micrObial Sequences (FDA-ARGOS): Supporting development and validation of Infectious Disease Dx tests.</title>
        <authorList>
            <person name="Nelson B."/>
            <person name="Plummer A."/>
            <person name="Tallon L."/>
            <person name="Sadzewicz L."/>
            <person name="Zhao X."/>
            <person name="Boylan J."/>
            <person name="Ott S."/>
            <person name="Bowen H."/>
            <person name="Vavikolanu K."/>
            <person name="Mehta A."/>
            <person name="Aluvathingal J."/>
            <person name="Nadendla S."/>
            <person name="Myers T."/>
            <person name="Yan Y."/>
            <person name="Sichtig H."/>
        </authorList>
    </citation>
    <scope>NUCLEOTIDE SEQUENCE [LARGE SCALE GENOMIC DNA]</scope>
    <source>
        <strain evidence="3 4">FDAARGOS_899</strain>
    </source>
</reference>
<evidence type="ECO:0000256" key="1">
    <source>
        <dbReference type="ARBA" id="ARBA00022723"/>
    </source>
</evidence>
<keyword evidence="1" id="KW-0479">Metal-binding</keyword>
<dbReference type="PANTHER" id="PTHR11474">
    <property type="entry name" value="TYROSINASE FAMILY MEMBER"/>
    <property type="match status" value="1"/>
</dbReference>
<dbReference type="SUPFAM" id="SSF48056">
    <property type="entry name" value="Di-copper centre-containing domain"/>
    <property type="match status" value="1"/>
</dbReference>
<dbReference type="InterPro" id="IPR002227">
    <property type="entry name" value="Tyrosinase_Cu-bd"/>
</dbReference>
<dbReference type="GO" id="GO:0046872">
    <property type="term" value="F:metal ion binding"/>
    <property type="evidence" value="ECO:0007669"/>
    <property type="project" value="UniProtKB-KW"/>
</dbReference>
<dbReference type="Pfam" id="PF25271">
    <property type="entry name" value="DUF7868"/>
    <property type="match status" value="1"/>
</dbReference>
<dbReference type="InterPro" id="IPR008922">
    <property type="entry name" value="Di-copper_centre_dom_sf"/>
</dbReference>
<evidence type="ECO:0000256" key="2">
    <source>
        <dbReference type="ARBA" id="ARBA00023008"/>
    </source>
</evidence>
<accession>A0A7T2U7A6</accession>
<keyword evidence="2" id="KW-0186">Copper</keyword>
<organism evidence="3 4">
    <name type="scientific">Burkholderia humptydooensis</name>
    <dbReference type="NCBI Taxonomy" id="430531"/>
    <lineage>
        <taxon>Bacteria</taxon>
        <taxon>Pseudomonadati</taxon>
        <taxon>Pseudomonadota</taxon>
        <taxon>Betaproteobacteria</taxon>
        <taxon>Burkholderiales</taxon>
        <taxon>Burkholderiaceae</taxon>
        <taxon>Burkholderia</taxon>
        <taxon>pseudomallei group</taxon>
    </lineage>
</organism>
<dbReference type="EMBL" id="CP065687">
    <property type="protein sequence ID" value="QPS47010.1"/>
    <property type="molecule type" value="Genomic_DNA"/>
</dbReference>